<keyword evidence="6 9" id="KW-1133">Transmembrane helix</keyword>
<evidence type="ECO:0000259" key="10">
    <source>
        <dbReference type="Pfam" id="PF04290"/>
    </source>
</evidence>
<evidence type="ECO:0000256" key="6">
    <source>
        <dbReference type="ARBA" id="ARBA00022989"/>
    </source>
</evidence>
<evidence type="ECO:0000313" key="12">
    <source>
        <dbReference type="Proteomes" id="UP000242205"/>
    </source>
</evidence>
<dbReference type="KEGG" id="atw:C0099_01325"/>
<sequence>MWKRLLSVEAVCGALLVVIALLMSVQVFTRYVLEQPLTWSDEIISLAFTWLCFLGAAVALKHRGHIGLTFLVELCPPAPRRVWIAAIGLVVSAFLAVLIYAGWKMTALVHDQLSAALEMPMSYFYAALPFSAVLMIYYELAHVVAAWRENWS</sequence>
<dbReference type="InterPro" id="IPR055348">
    <property type="entry name" value="DctQ"/>
</dbReference>
<evidence type="ECO:0000256" key="8">
    <source>
        <dbReference type="ARBA" id="ARBA00038436"/>
    </source>
</evidence>
<accession>A0A2I6S349</accession>
<feature type="transmembrane region" description="Helical" evidence="9">
    <location>
        <begin position="82"/>
        <end position="103"/>
    </location>
</feature>
<dbReference type="AlphaFoldDB" id="A0A2I6S349"/>
<dbReference type="InterPro" id="IPR007387">
    <property type="entry name" value="TRAP_DctQ"/>
</dbReference>
<evidence type="ECO:0000256" key="2">
    <source>
        <dbReference type="ARBA" id="ARBA00022448"/>
    </source>
</evidence>
<feature type="domain" description="Tripartite ATP-independent periplasmic transporters DctQ component" evidence="10">
    <location>
        <begin position="19"/>
        <end position="148"/>
    </location>
</feature>
<evidence type="ECO:0000256" key="4">
    <source>
        <dbReference type="ARBA" id="ARBA00022519"/>
    </source>
</evidence>
<protein>
    <recommendedName>
        <fullName evidence="9">TRAP transporter small permease protein</fullName>
    </recommendedName>
</protein>
<dbReference type="GO" id="GO:0022857">
    <property type="term" value="F:transmembrane transporter activity"/>
    <property type="evidence" value="ECO:0007669"/>
    <property type="project" value="UniProtKB-UniRule"/>
</dbReference>
<dbReference type="PANTHER" id="PTHR35011">
    <property type="entry name" value="2,3-DIKETO-L-GULONATE TRAP TRANSPORTER SMALL PERMEASE PROTEIN YIAM"/>
    <property type="match status" value="1"/>
</dbReference>
<keyword evidence="7 9" id="KW-0472">Membrane</keyword>
<dbReference type="GO" id="GO:0015740">
    <property type="term" value="P:C4-dicarboxylate transport"/>
    <property type="evidence" value="ECO:0007669"/>
    <property type="project" value="TreeGrafter"/>
</dbReference>
<dbReference type="OrthoDB" id="9815614at2"/>
<comment type="caution">
    <text evidence="9">Lacks conserved residue(s) required for the propagation of feature annotation.</text>
</comment>
<evidence type="ECO:0000256" key="5">
    <source>
        <dbReference type="ARBA" id="ARBA00022692"/>
    </source>
</evidence>
<dbReference type="Proteomes" id="UP000242205">
    <property type="component" value="Chromosome"/>
</dbReference>
<keyword evidence="4 9" id="KW-0997">Cell inner membrane</keyword>
<evidence type="ECO:0000256" key="9">
    <source>
        <dbReference type="RuleBase" id="RU369079"/>
    </source>
</evidence>
<keyword evidence="5 9" id="KW-0812">Transmembrane</keyword>
<evidence type="ECO:0000313" key="11">
    <source>
        <dbReference type="EMBL" id="AUN93691.1"/>
    </source>
</evidence>
<evidence type="ECO:0000256" key="1">
    <source>
        <dbReference type="ARBA" id="ARBA00004429"/>
    </source>
</evidence>
<keyword evidence="12" id="KW-1185">Reference proteome</keyword>
<keyword evidence="3" id="KW-1003">Cell membrane</keyword>
<proteinExistence type="inferred from homology"/>
<dbReference type="RefSeq" id="WP_102245765.1">
    <property type="nucleotide sequence ID" value="NZ_CP025682.1"/>
</dbReference>
<comment type="function">
    <text evidence="9">Part of the tripartite ATP-independent periplasmic (TRAP) transport system.</text>
</comment>
<organism evidence="11 12">
    <name type="scientific">Pseudazoarcus pumilus</name>
    <dbReference type="NCBI Taxonomy" id="2067960"/>
    <lineage>
        <taxon>Bacteria</taxon>
        <taxon>Pseudomonadati</taxon>
        <taxon>Pseudomonadota</taxon>
        <taxon>Betaproteobacteria</taxon>
        <taxon>Rhodocyclales</taxon>
        <taxon>Zoogloeaceae</taxon>
        <taxon>Pseudazoarcus</taxon>
    </lineage>
</organism>
<keyword evidence="2 9" id="KW-0813">Transport</keyword>
<comment type="similarity">
    <text evidence="8 9">Belongs to the TRAP transporter small permease family.</text>
</comment>
<evidence type="ECO:0000256" key="3">
    <source>
        <dbReference type="ARBA" id="ARBA00022475"/>
    </source>
</evidence>
<dbReference type="PANTHER" id="PTHR35011:SF2">
    <property type="entry name" value="2,3-DIKETO-L-GULONATE TRAP TRANSPORTER SMALL PERMEASE PROTEIN YIAM"/>
    <property type="match status" value="1"/>
</dbReference>
<comment type="subcellular location">
    <subcellularLocation>
        <location evidence="1 9">Cell inner membrane</location>
        <topology evidence="1 9">Multi-pass membrane protein</topology>
    </subcellularLocation>
</comment>
<feature type="transmembrane region" description="Helical" evidence="9">
    <location>
        <begin position="123"/>
        <end position="147"/>
    </location>
</feature>
<reference evidence="11 12" key="1">
    <citation type="submission" date="2018-01" db="EMBL/GenBank/DDBJ databases">
        <authorList>
            <person name="Fu G.-Y."/>
        </authorList>
    </citation>
    <scope>NUCLEOTIDE SEQUENCE [LARGE SCALE GENOMIC DNA]</scope>
    <source>
        <strain evidence="11 12">SY39</strain>
    </source>
</reference>
<dbReference type="Pfam" id="PF04290">
    <property type="entry name" value="DctQ"/>
    <property type="match status" value="1"/>
</dbReference>
<dbReference type="EMBL" id="CP025682">
    <property type="protein sequence ID" value="AUN93691.1"/>
    <property type="molecule type" value="Genomic_DNA"/>
</dbReference>
<dbReference type="GO" id="GO:0005886">
    <property type="term" value="C:plasma membrane"/>
    <property type="evidence" value="ECO:0007669"/>
    <property type="project" value="UniProtKB-SubCell"/>
</dbReference>
<evidence type="ECO:0000256" key="7">
    <source>
        <dbReference type="ARBA" id="ARBA00023136"/>
    </source>
</evidence>
<name>A0A2I6S349_9RHOO</name>
<comment type="subunit">
    <text evidence="9">The complex comprises the extracytoplasmic solute receptor protein and the two transmembrane proteins.</text>
</comment>
<gene>
    <name evidence="11" type="ORF">C0099_01325</name>
</gene>
<feature type="transmembrane region" description="Helical" evidence="9">
    <location>
        <begin position="43"/>
        <end position="61"/>
    </location>
</feature>